<gene>
    <name evidence="1" type="ORF">JI435_428470</name>
</gene>
<evidence type="ECO:0008006" key="3">
    <source>
        <dbReference type="Google" id="ProtNLM"/>
    </source>
</evidence>
<dbReference type="EMBL" id="CP069024">
    <property type="protein sequence ID" value="QRC92656.1"/>
    <property type="molecule type" value="Genomic_DNA"/>
</dbReference>
<dbReference type="CDD" id="cd18186">
    <property type="entry name" value="BTB_POZ_ZBTB_KLHL-like"/>
    <property type="match status" value="1"/>
</dbReference>
<sequence>MAPMTEEGKLAEHLQKMLPLLQGPSAEVVAGAAPNIATWYIPQALRIVNSEYFRTACEEPIKKGILRKIALLDCKPELFQRFVQWMYFATLPASETFRSCEAFQLWSLGEKLTASGFKDTLMTEIHYSQLPNFFLDTFPQHWNYLTEYSKNKLAWLGLLAEHPDLSSFLLSALASKDIGREEALDTKPLAAYLEMPKN</sequence>
<dbReference type="InterPro" id="IPR011333">
    <property type="entry name" value="SKP1/BTB/POZ_sf"/>
</dbReference>
<dbReference type="Gene3D" id="3.30.710.10">
    <property type="entry name" value="Potassium Channel Kv1.1, Chain A"/>
    <property type="match status" value="1"/>
</dbReference>
<reference evidence="2" key="1">
    <citation type="journal article" date="2021" name="BMC Genomics">
        <title>Chromosome-level genome assembly and manually-curated proteome of model necrotroph Parastagonospora nodorum Sn15 reveals a genome-wide trove of candidate effector homologs, and redundancy of virulence-related functions within an accessory chromosome.</title>
        <authorList>
            <person name="Bertazzoni S."/>
            <person name="Jones D.A.B."/>
            <person name="Phan H.T."/>
            <person name="Tan K.-C."/>
            <person name="Hane J.K."/>
        </authorList>
    </citation>
    <scope>NUCLEOTIDE SEQUENCE [LARGE SCALE GENOMIC DNA]</scope>
    <source>
        <strain evidence="2">SN15 / ATCC MYA-4574 / FGSC 10173)</strain>
    </source>
</reference>
<dbReference type="OMA" id="TFRSCEA"/>
<evidence type="ECO:0000313" key="2">
    <source>
        <dbReference type="Proteomes" id="UP000663193"/>
    </source>
</evidence>
<protein>
    <recommendedName>
        <fullName evidence="3">BTB domain-containing protein</fullName>
    </recommendedName>
</protein>
<dbReference type="OrthoDB" id="1022638at2759"/>
<name>A0A7U2HXU6_PHANO</name>
<keyword evidence="2" id="KW-1185">Reference proteome</keyword>
<dbReference type="VEuPathDB" id="FungiDB:JI435_428470"/>
<proteinExistence type="predicted"/>
<organism evidence="1 2">
    <name type="scientific">Phaeosphaeria nodorum (strain SN15 / ATCC MYA-4574 / FGSC 10173)</name>
    <name type="common">Glume blotch fungus</name>
    <name type="synonym">Parastagonospora nodorum</name>
    <dbReference type="NCBI Taxonomy" id="321614"/>
    <lineage>
        <taxon>Eukaryota</taxon>
        <taxon>Fungi</taxon>
        <taxon>Dikarya</taxon>
        <taxon>Ascomycota</taxon>
        <taxon>Pezizomycotina</taxon>
        <taxon>Dothideomycetes</taxon>
        <taxon>Pleosporomycetidae</taxon>
        <taxon>Pleosporales</taxon>
        <taxon>Pleosporineae</taxon>
        <taxon>Phaeosphaeriaceae</taxon>
        <taxon>Parastagonospora</taxon>
    </lineage>
</organism>
<accession>A0A7U2HXU6</accession>
<dbReference type="SUPFAM" id="SSF54695">
    <property type="entry name" value="POZ domain"/>
    <property type="match status" value="1"/>
</dbReference>
<evidence type="ECO:0000313" key="1">
    <source>
        <dbReference type="EMBL" id="QRC92656.1"/>
    </source>
</evidence>
<dbReference type="Proteomes" id="UP000663193">
    <property type="component" value="Chromosome 2"/>
</dbReference>
<dbReference type="AlphaFoldDB" id="A0A7U2HXU6"/>